<protein>
    <submittedName>
        <fullName evidence="1">Uncharacterized protein</fullName>
    </submittedName>
</protein>
<dbReference type="EMBL" id="JASSZA010000016">
    <property type="protein sequence ID" value="KAK2091836.1"/>
    <property type="molecule type" value="Genomic_DNA"/>
</dbReference>
<organism evidence="1 2">
    <name type="scientific">Saguinus oedipus</name>
    <name type="common">Cotton-top tamarin</name>
    <name type="synonym">Oedipomidas oedipus</name>
    <dbReference type="NCBI Taxonomy" id="9490"/>
    <lineage>
        <taxon>Eukaryota</taxon>
        <taxon>Metazoa</taxon>
        <taxon>Chordata</taxon>
        <taxon>Craniata</taxon>
        <taxon>Vertebrata</taxon>
        <taxon>Euteleostomi</taxon>
        <taxon>Mammalia</taxon>
        <taxon>Eutheria</taxon>
        <taxon>Euarchontoglires</taxon>
        <taxon>Primates</taxon>
        <taxon>Haplorrhini</taxon>
        <taxon>Platyrrhini</taxon>
        <taxon>Cebidae</taxon>
        <taxon>Callitrichinae</taxon>
        <taxon>Saguinus</taxon>
    </lineage>
</organism>
<gene>
    <name evidence="1" type="ORF">P7K49_031120</name>
</gene>
<comment type="caution">
    <text evidence="1">The sequence shown here is derived from an EMBL/GenBank/DDBJ whole genome shotgun (WGS) entry which is preliminary data.</text>
</comment>
<accession>A0ABQ9U4T8</accession>
<reference evidence="1 2" key="1">
    <citation type="submission" date="2023-05" db="EMBL/GenBank/DDBJ databases">
        <title>B98-5 Cell Line De Novo Hybrid Assembly: An Optical Mapping Approach.</title>
        <authorList>
            <person name="Kananen K."/>
            <person name="Auerbach J.A."/>
            <person name="Kautto E."/>
            <person name="Blachly J.S."/>
        </authorList>
    </citation>
    <scope>NUCLEOTIDE SEQUENCE [LARGE SCALE GENOMIC DNA]</scope>
    <source>
        <strain evidence="1">B95-8</strain>
        <tissue evidence="1">Cell line</tissue>
    </source>
</reference>
<sequence>MKAQAEYFRLALSKLQSCDLFDEFDKVLPEPPAHGFVSLVHASKEEGVAKGYLVLPHGSVGQRGGAELL</sequence>
<name>A0ABQ9U4T8_SAGOE</name>
<evidence type="ECO:0000313" key="1">
    <source>
        <dbReference type="EMBL" id="KAK2091836.1"/>
    </source>
</evidence>
<proteinExistence type="predicted"/>
<dbReference type="Proteomes" id="UP001266305">
    <property type="component" value="Unassembled WGS sequence"/>
</dbReference>
<evidence type="ECO:0000313" key="2">
    <source>
        <dbReference type="Proteomes" id="UP001266305"/>
    </source>
</evidence>
<keyword evidence="2" id="KW-1185">Reference proteome</keyword>